<keyword evidence="11" id="KW-1185">Reference proteome</keyword>
<evidence type="ECO:0000256" key="7">
    <source>
        <dbReference type="ARBA" id="ARBA00023295"/>
    </source>
</evidence>
<dbReference type="InterPro" id="IPR037019">
    <property type="entry name" value="Glyco_hydro_7_sf"/>
</dbReference>
<evidence type="ECO:0000256" key="3">
    <source>
        <dbReference type="ARBA" id="ARBA00022729"/>
    </source>
</evidence>
<reference evidence="10" key="2">
    <citation type="submission" date="2023-05" db="EMBL/GenBank/DDBJ databases">
        <authorList>
            <consortium name="Lawrence Berkeley National Laboratory"/>
            <person name="Steindorff A."/>
            <person name="Hensen N."/>
            <person name="Bonometti L."/>
            <person name="Westerberg I."/>
            <person name="Brannstrom I.O."/>
            <person name="Guillou S."/>
            <person name="Cros-Aarteil S."/>
            <person name="Calhoun S."/>
            <person name="Haridas S."/>
            <person name="Kuo A."/>
            <person name="Mondo S."/>
            <person name="Pangilinan J."/>
            <person name="Riley R."/>
            <person name="Labutti K."/>
            <person name="Andreopoulos B."/>
            <person name="Lipzen A."/>
            <person name="Chen C."/>
            <person name="Yanf M."/>
            <person name="Daum C."/>
            <person name="Ng V."/>
            <person name="Clum A."/>
            <person name="Ohm R."/>
            <person name="Martin F."/>
            <person name="Silar P."/>
            <person name="Natvig D."/>
            <person name="Lalanne C."/>
            <person name="Gautier V."/>
            <person name="Ament-Velasquez S.L."/>
            <person name="Kruys A."/>
            <person name="Hutchinson M.I."/>
            <person name="Powell A.J."/>
            <person name="Barry K."/>
            <person name="Miller A.N."/>
            <person name="Grigoriev I.V."/>
            <person name="Debuchy R."/>
            <person name="Gladieux P."/>
            <person name="Thoren M.H."/>
            <person name="Johannesson H."/>
        </authorList>
    </citation>
    <scope>NUCLEOTIDE SEQUENCE</scope>
    <source>
        <strain evidence="10">CBS 538.74</strain>
    </source>
</reference>
<protein>
    <recommendedName>
        <fullName evidence="9">Glucanase</fullName>
        <ecNumber evidence="9">3.2.1.-</ecNumber>
    </recommendedName>
</protein>
<keyword evidence="3" id="KW-0732">Signal</keyword>
<keyword evidence="6" id="KW-0119">Carbohydrate metabolism</keyword>
<comment type="caution">
    <text evidence="10">The sequence shown here is derived from an EMBL/GenBank/DDBJ whole genome shotgun (WGS) entry which is preliminary data.</text>
</comment>
<dbReference type="PANTHER" id="PTHR33753:SF2">
    <property type="entry name" value="GLYCOSIDE HYDROLASE FAMILY 7 PROTEIN"/>
    <property type="match status" value="1"/>
</dbReference>
<dbReference type="PANTHER" id="PTHR33753">
    <property type="entry name" value="1,4-BETA-D-GLUCAN CELLOBIOHYDROLASE B"/>
    <property type="match status" value="1"/>
</dbReference>
<evidence type="ECO:0000256" key="9">
    <source>
        <dbReference type="RuleBase" id="RU361164"/>
    </source>
</evidence>
<dbReference type="InterPro" id="IPR013320">
    <property type="entry name" value="ConA-like_dom_sf"/>
</dbReference>
<dbReference type="EMBL" id="MU857155">
    <property type="protein sequence ID" value="KAK4149475.1"/>
    <property type="molecule type" value="Genomic_DNA"/>
</dbReference>
<keyword evidence="8 9" id="KW-0624">Polysaccharide degradation</keyword>
<dbReference type="Proteomes" id="UP001302745">
    <property type="component" value="Unassembled WGS sequence"/>
</dbReference>
<evidence type="ECO:0000256" key="2">
    <source>
        <dbReference type="ARBA" id="ARBA00006044"/>
    </source>
</evidence>
<keyword evidence="4 9" id="KW-0378">Hydrolase</keyword>
<proteinExistence type="inferred from homology"/>
<keyword evidence="7 9" id="KW-0326">Glycosidase</keyword>
<dbReference type="AlphaFoldDB" id="A0AAN6VFB2"/>
<dbReference type="GO" id="GO:0030245">
    <property type="term" value="P:cellulose catabolic process"/>
    <property type="evidence" value="ECO:0007669"/>
    <property type="project" value="UniProtKB-KW"/>
</dbReference>
<sequence length="320" mass="35405">MDANWRWLHQVGSSKNCFSGNTWEESVCNSVKNCTDTCALEGAQYAQVYGVKAANDSVSLKLFLMESKTRYEMFTLMDNELAFDIDLSTVECGINSALDFVPMDPDGGQAKYPSNKAGAECGTAYCDQLQAGPETDDFLGKGRMGACCPEFRGWDSNSHSFSMSSHTCPDDGLYICNGYSCDSYDERAISKCDRWGCSYNLYRMGNTDFYGKGKKVDTARKFTVVTQFDQDKVTQFFIQDGQKFDMPGPVWEGLPKEGGLSANMCSRQPTLDSVYYPPYDSEGLVGRESGGHCYVEDNDPAFVRNNYPNAFGPVGSTVKV</sequence>
<reference evidence="10" key="1">
    <citation type="journal article" date="2023" name="Mol. Phylogenet. Evol.">
        <title>Genome-scale phylogeny and comparative genomics of the fungal order Sordariales.</title>
        <authorList>
            <person name="Hensen N."/>
            <person name="Bonometti L."/>
            <person name="Westerberg I."/>
            <person name="Brannstrom I.O."/>
            <person name="Guillou S."/>
            <person name="Cros-Aarteil S."/>
            <person name="Calhoun S."/>
            <person name="Haridas S."/>
            <person name="Kuo A."/>
            <person name="Mondo S."/>
            <person name="Pangilinan J."/>
            <person name="Riley R."/>
            <person name="LaButti K."/>
            <person name="Andreopoulos B."/>
            <person name="Lipzen A."/>
            <person name="Chen C."/>
            <person name="Yan M."/>
            <person name="Daum C."/>
            <person name="Ng V."/>
            <person name="Clum A."/>
            <person name="Steindorff A."/>
            <person name="Ohm R.A."/>
            <person name="Martin F."/>
            <person name="Silar P."/>
            <person name="Natvig D.O."/>
            <person name="Lalanne C."/>
            <person name="Gautier V."/>
            <person name="Ament-Velasquez S.L."/>
            <person name="Kruys A."/>
            <person name="Hutchinson M.I."/>
            <person name="Powell A.J."/>
            <person name="Barry K."/>
            <person name="Miller A.N."/>
            <person name="Grigoriev I.V."/>
            <person name="Debuchy R."/>
            <person name="Gladieux P."/>
            <person name="Hiltunen Thoren M."/>
            <person name="Johannesson H."/>
        </authorList>
    </citation>
    <scope>NUCLEOTIDE SEQUENCE</scope>
    <source>
        <strain evidence="10">CBS 538.74</strain>
    </source>
</reference>
<comment type="similarity">
    <text evidence="2 9">Belongs to the glycosyl hydrolase 7 (cellulase C) family.</text>
</comment>
<dbReference type="SUPFAM" id="SSF49899">
    <property type="entry name" value="Concanavalin A-like lectins/glucanases"/>
    <property type="match status" value="1"/>
</dbReference>
<dbReference type="PRINTS" id="PR00734">
    <property type="entry name" value="GLHYDRLASE7"/>
</dbReference>
<gene>
    <name evidence="10" type="ORF">C8A00DRAFT_46916</name>
</gene>
<evidence type="ECO:0000256" key="4">
    <source>
        <dbReference type="ARBA" id="ARBA00022801"/>
    </source>
</evidence>
<comment type="catalytic activity">
    <reaction evidence="1">
        <text>Hydrolysis of (1-&gt;4)-beta-D-glucosidic linkages in cellulose and cellotetraose, releasing cellobiose from the non-reducing ends of the chains.</text>
        <dbReference type="EC" id="3.2.1.91"/>
    </reaction>
</comment>
<evidence type="ECO:0000256" key="1">
    <source>
        <dbReference type="ARBA" id="ARBA00001641"/>
    </source>
</evidence>
<evidence type="ECO:0000313" key="11">
    <source>
        <dbReference type="Proteomes" id="UP001302745"/>
    </source>
</evidence>
<dbReference type="Pfam" id="PF00840">
    <property type="entry name" value="Glyco_hydro_7"/>
    <property type="match status" value="1"/>
</dbReference>
<evidence type="ECO:0000256" key="5">
    <source>
        <dbReference type="ARBA" id="ARBA00023001"/>
    </source>
</evidence>
<accession>A0AAN6VFB2</accession>
<organism evidence="10 11">
    <name type="scientific">Chaetomidium leptoderma</name>
    <dbReference type="NCBI Taxonomy" id="669021"/>
    <lineage>
        <taxon>Eukaryota</taxon>
        <taxon>Fungi</taxon>
        <taxon>Dikarya</taxon>
        <taxon>Ascomycota</taxon>
        <taxon>Pezizomycotina</taxon>
        <taxon>Sordariomycetes</taxon>
        <taxon>Sordariomycetidae</taxon>
        <taxon>Sordariales</taxon>
        <taxon>Chaetomiaceae</taxon>
        <taxon>Chaetomidium</taxon>
    </lineage>
</organism>
<name>A0AAN6VFB2_9PEZI</name>
<keyword evidence="5 9" id="KW-0136">Cellulose degradation</keyword>
<dbReference type="EC" id="3.2.1.-" evidence="9"/>
<dbReference type="InterPro" id="IPR001722">
    <property type="entry name" value="Glyco_hydro_7"/>
</dbReference>
<evidence type="ECO:0000313" key="10">
    <source>
        <dbReference type="EMBL" id="KAK4149475.1"/>
    </source>
</evidence>
<evidence type="ECO:0000256" key="8">
    <source>
        <dbReference type="ARBA" id="ARBA00023326"/>
    </source>
</evidence>
<dbReference type="Gene3D" id="2.70.100.10">
    <property type="entry name" value="Glycoside hydrolase, family 7, domain"/>
    <property type="match status" value="1"/>
</dbReference>
<dbReference type="GO" id="GO:0016162">
    <property type="term" value="F:cellulose 1,4-beta-cellobiosidase activity"/>
    <property type="evidence" value="ECO:0007669"/>
    <property type="project" value="UniProtKB-EC"/>
</dbReference>
<evidence type="ECO:0000256" key="6">
    <source>
        <dbReference type="ARBA" id="ARBA00023277"/>
    </source>
</evidence>